<evidence type="ECO:0000256" key="1">
    <source>
        <dbReference type="SAM" id="MobiDB-lite"/>
    </source>
</evidence>
<reference evidence="2 3" key="1">
    <citation type="submission" date="2016-09" db="EMBL/GenBank/DDBJ databases">
        <title>The draft genome of Dichanthelium oligosanthes: A C3 panicoid grass species.</title>
        <authorList>
            <person name="Studer A.J."/>
            <person name="Schnable J.C."/>
            <person name="Brutnell T.P."/>
        </authorList>
    </citation>
    <scope>NUCLEOTIDE SEQUENCE [LARGE SCALE GENOMIC DNA]</scope>
    <source>
        <strain evidence="3">cv. Kellogg 1175</strain>
        <tissue evidence="2">Leaf</tissue>
    </source>
</reference>
<evidence type="ECO:0008006" key="4">
    <source>
        <dbReference type="Google" id="ProtNLM"/>
    </source>
</evidence>
<dbReference type="AlphaFoldDB" id="A0A1E5VJX5"/>
<dbReference type="EMBL" id="LWDX02037321">
    <property type="protein sequence ID" value="OEL25407.1"/>
    <property type="molecule type" value="Genomic_DNA"/>
</dbReference>
<dbReference type="OrthoDB" id="688525at2759"/>
<keyword evidence="3" id="KW-1185">Reference proteome</keyword>
<evidence type="ECO:0000313" key="2">
    <source>
        <dbReference type="EMBL" id="OEL25407.1"/>
    </source>
</evidence>
<protein>
    <recommendedName>
        <fullName evidence="4">F-box associated domain-containing protein</fullName>
    </recommendedName>
</protein>
<dbReference type="Proteomes" id="UP000095767">
    <property type="component" value="Unassembled WGS sequence"/>
</dbReference>
<accession>A0A1E5VJX5</accession>
<gene>
    <name evidence="2" type="ORF">BAE44_0013573</name>
</gene>
<feature type="region of interest" description="Disordered" evidence="1">
    <location>
        <begin position="47"/>
        <end position="76"/>
    </location>
</feature>
<proteinExistence type="predicted"/>
<sequence length="185" mass="20937">MEGRVGEARPPDLKACFFSLDGWLLYEFYGTSTVRVLVNASSGAATKVPPRRRRLDDDDGAASTTPLKRKMMPSRGGLQGPPPRWWFFFFTFPPYHRGHGRWYEDVAFHRGKLYTLTIKEDLFALEVIGGEIAGESQDEHVIKAESSPPTTDLEEERPSEMRYLVVSSCMWGKAADGEMECSWLP</sequence>
<name>A0A1E5VJX5_9POAL</name>
<comment type="caution">
    <text evidence="2">The sequence shown here is derived from an EMBL/GenBank/DDBJ whole genome shotgun (WGS) entry which is preliminary data.</text>
</comment>
<evidence type="ECO:0000313" key="3">
    <source>
        <dbReference type="Proteomes" id="UP000095767"/>
    </source>
</evidence>
<organism evidence="2 3">
    <name type="scientific">Dichanthelium oligosanthes</name>
    <dbReference type="NCBI Taxonomy" id="888268"/>
    <lineage>
        <taxon>Eukaryota</taxon>
        <taxon>Viridiplantae</taxon>
        <taxon>Streptophyta</taxon>
        <taxon>Embryophyta</taxon>
        <taxon>Tracheophyta</taxon>
        <taxon>Spermatophyta</taxon>
        <taxon>Magnoliopsida</taxon>
        <taxon>Liliopsida</taxon>
        <taxon>Poales</taxon>
        <taxon>Poaceae</taxon>
        <taxon>PACMAD clade</taxon>
        <taxon>Panicoideae</taxon>
        <taxon>Panicodae</taxon>
        <taxon>Paniceae</taxon>
        <taxon>Dichantheliinae</taxon>
        <taxon>Dichanthelium</taxon>
    </lineage>
</organism>